<dbReference type="AlphaFoldDB" id="A0A5J4S172"/>
<comment type="caution">
    <text evidence="1">The sequence shown here is derived from an EMBL/GenBank/DDBJ whole genome shotgun (WGS) entry which is preliminary data.</text>
</comment>
<evidence type="ECO:0000313" key="1">
    <source>
        <dbReference type="EMBL" id="KAA6339834.1"/>
    </source>
</evidence>
<gene>
    <name evidence="1" type="ORF">EZS27_012260</name>
</gene>
<reference evidence="1" key="1">
    <citation type="submission" date="2019-03" db="EMBL/GenBank/DDBJ databases">
        <title>Single cell metagenomics reveals metabolic interactions within the superorganism composed of flagellate Streblomastix strix and complex community of Bacteroidetes bacteria on its surface.</title>
        <authorList>
            <person name="Treitli S.C."/>
            <person name="Kolisko M."/>
            <person name="Husnik F."/>
            <person name="Keeling P."/>
            <person name="Hampl V."/>
        </authorList>
    </citation>
    <scope>NUCLEOTIDE SEQUENCE</scope>
    <source>
        <strain evidence="1">STM</strain>
    </source>
</reference>
<sequence length="121" mass="14492">MKISITRNLKIKLLAALQKGEINTDDFPEMKKETEPIFHSPEEARRTILEMEMWGFEGQPQMLKEKIRIMQEWEEFMLHNDNKLSILYDDNRKIAGYDERLQGFKDDLGISKYLRRSRKDV</sequence>
<accession>A0A5J4S172</accession>
<organism evidence="1">
    <name type="scientific">termite gut metagenome</name>
    <dbReference type="NCBI Taxonomy" id="433724"/>
    <lineage>
        <taxon>unclassified sequences</taxon>
        <taxon>metagenomes</taxon>
        <taxon>organismal metagenomes</taxon>
    </lineage>
</organism>
<dbReference type="EMBL" id="SNRY01000504">
    <property type="protein sequence ID" value="KAA6339834.1"/>
    <property type="molecule type" value="Genomic_DNA"/>
</dbReference>
<name>A0A5J4S172_9ZZZZ</name>
<protein>
    <submittedName>
        <fullName evidence="1">Uncharacterized protein</fullName>
    </submittedName>
</protein>
<proteinExistence type="predicted"/>